<dbReference type="OrthoDB" id="9780716at2"/>
<evidence type="ECO:0000313" key="8">
    <source>
        <dbReference type="Proteomes" id="UP000004594"/>
    </source>
</evidence>
<comment type="subcellular location">
    <subcellularLocation>
        <location evidence="1">Cell membrane</location>
        <topology evidence="1">Multi-pass membrane protein</topology>
    </subcellularLocation>
</comment>
<feature type="transmembrane region" description="Helical" evidence="6">
    <location>
        <begin position="334"/>
        <end position="356"/>
    </location>
</feature>
<evidence type="ECO:0000256" key="3">
    <source>
        <dbReference type="ARBA" id="ARBA00022692"/>
    </source>
</evidence>
<evidence type="ECO:0000256" key="6">
    <source>
        <dbReference type="SAM" id="Phobius"/>
    </source>
</evidence>
<dbReference type="GO" id="GO:0043190">
    <property type="term" value="C:ATP-binding cassette (ABC) transporter complex"/>
    <property type="evidence" value="ECO:0007669"/>
    <property type="project" value="TreeGrafter"/>
</dbReference>
<gene>
    <name evidence="7" type="ORF">HMPREF9220_0125</name>
</gene>
<dbReference type="PANTHER" id="PTHR33529:SF6">
    <property type="entry name" value="YJGP_YJGQ FAMILY PERMEASE"/>
    <property type="match status" value="1"/>
</dbReference>
<dbReference type="PANTHER" id="PTHR33529">
    <property type="entry name" value="SLR0882 PROTEIN-RELATED"/>
    <property type="match status" value="1"/>
</dbReference>
<comment type="caution">
    <text evidence="7">The sequence shown here is derived from an EMBL/GenBank/DDBJ whole genome shotgun (WGS) entry which is preliminary data.</text>
</comment>
<dbReference type="Proteomes" id="UP000004594">
    <property type="component" value="Unassembled WGS sequence"/>
</dbReference>
<evidence type="ECO:0000256" key="5">
    <source>
        <dbReference type="ARBA" id="ARBA00023136"/>
    </source>
</evidence>
<feature type="transmembrane region" description="Helical" evidence="6">
    <location>
        <begin position="53"/>
        <end position="76"/>
    </location>
</feature>
<dbReference type="Pfam" id="PF03739">
    <property type="entry name" value="LptF_LptG"/>
    <property type="match status" value="1"/>
</dbReference>
<feature type="transmembrane region" description="Helical" evidence="6">
    <location>
        <begin position="12"/>
        <end position="41"/>
    </location>
</feature>
<organism evidence="7 8">
    <name type="scientific">Dialister micraerophilus UPII 345-E</name>
    <dbReference type="NCBI Taxonomy" id="910314"/>
    <lineage>
        <taxon>Bacteria</taxon>
        <taxon>Bacillati</taxon>
        <taxon>Bacillota</taxon>
        <taxon>Negativicutes</taxon>
        <taxon>Veillonellales</taxon>
        <taxon>Veillonellaceae</taxon>
        <taxon>Dialister</taxon>
    </lineage>
</organism>
<reference evidence="7 8" key="1">
    <citation type="submission" date="2010-11" db="EMBL/GenBank/DDBJ databases">
        <authorList>
            <person name="Durkin A.S."/>
            <person name="Madupu R."/>
            <person name="Torralba M."/>
            <person name="Gillis M."/>
            <person name="Methe B."/>
            <person name="Sutton G."/>
            <person name="Nelson K.E."/>
        </authorList>
    </citation>
    <scope>NUCLEOTIDE SEQUENCE [LARGE SCALE GENOMIC DNA]</scope>
    <source>
        <strain evidence="7 8">UPII 345-E</strain>
    </source>
</reference>
<evidence type="ECO:0000313" key="7">
    <source>
        <dbReference type="EMBL" id="EFR42429.1"/>
    </source>
</evidence>
<sequence length="361" mass="40341">MRILDKYILKEFLGPFLFGVAAFTAIFLGSDTLLSIAGFITKYGASSLSAIKIFILAIPRIIVYTFPMAVLLGALMCMSSLSGASELIVMRNSGQSFLRLAMPIFIFSAIISICAIAFNEFVVPWTNREYQYILDVEIKKNLNPDIVDNIVMKDIQDGNLLHLIYAKKYNPETKELKDITIQEFKDGKPVKIEMSPKAVWKEGVWDFKQGVAYDITPDGVEHKLSFDSQAVPFIQKPDEIKNSNNNVGEMSISELKKTADLLKSANQDPTSFYMEIHKRFSLPIASLVFAIIGAPLGIRKQRSSSSIGFGISVIVIFIYYAVMTFMEAMGEGHILPPFAAVWLPDILTFLIGCYLVRRANI</sequence>
<dbReference type="AlphaFoldDB" id="E4L9W4"/>
<evidence type="ECO:0000256" key="1">
    <source>
        <dbReference type="ARBA" id="ARBA00004651"/>
    </source>
</evidence>
<keyword evidence="4 6" id="KW-1133">Transmembrane helix</keyword>
<feature type="transmembrane region" description="Helical" evidence="6">
    <location>
        <begin position="97"/>
        <end position="118"/>
    </location>
</feature>
<evidence type="ECO:0000256" key="4">
    <source>
        <dbReference type="ARBA" id="ARBA00022989"/>
    </source>
</evidence>
<proteinExistence type="predicted"/>
<keyword evidence="3 6" id="KW-0812">Transmembrane</keyword>
<keyword evidence="5 6" id="KW-0472">Membrane</keyword>
<dbReference type="EMBL" id="AENT01000025">
    <property type="protein sequence ID" value="EFR42429.1"/>
    <property type="molecule type" value="Genomic_DNA"/>
</dbReference>
<protein>
    <submittedName>
        <fullName evidence="7">Permease, YjgP/YjgQ family</fullName>
    </submittedName>
</protein>
<accession>E4L9W4</accession>
<dbReference type="GO" id="GO:0015920">
    <property type="term" value="P:lipopolysaccharide transport"/>
    <property type="evidence" value="ECO:0007669"/>
    <property type="project" value="TreeGrafter"/>
</dbReference>
<dbReference type="eggNOG" id="COG0795">
    <property type="taxonomic scope" value="Bacteria"/>
</dbReference>
<keyword evidence="2" id="KW-1003">Cell membrane</keyword>
<feature type="transmembrane region" description="Helical" evidence="6">
    <location>
        <begin position="305"/>
        <end position="322"/>
    </location>
</feature>
<dbReference type="InterPro" id="IPR005495">
    <property type="entry name" value="LptG/LptF_permease"/>
</dbReference>
<evidence type="ECO:0000256" key="2">
    <source>
        <dbReference type="ARBA" id="ARBA00022475"/>
    </source>
</evidence>
<dbReference type="RefSeq" id="WP_007555007.1">
    <property type="nucleotide sequence ID" value="NZ_AENT01000025.1"/>
</dbReference>
<name>E4L9W4_9FIRM</name>